<evidence type="ECO:0000313" key="3">
    <source>
        <dbReference type="Proteomes" id="UP001218188"/>
    </source>
</evidence>
<keyword evidence="3" id="KW-1185">Reference proteome</keyword>
<dbReference type="AlphaFoldDB" id="A0AAD6T125"/>
<evidence type="ECO:0000313" key="2">
    <source>
        <dbReference type="EMBL" id="KAJ7035412.1"/>
    </source>
</evidence>
<dbReference type="EMBL" id="JARJCM010000050">
    <property type="protein sequence ID" value="KAJ7035412.1"/>
    <property type="molecule type" value="Genomic_DNA"/>
</dbReference>
<gene>
    <name evidence="2" type="ORF">C8F04DRAFT_1182321</name>
</gene>
<reference evidence="2" key="1">
    <citation type="submission" date="2023-03" db="EMBL/GenBank/DDBJ databases">
        <title>Massive genome expansion in bonnet fungi (Mycena s.s.) driven by repeated elements and novel gene families across ecological guilds.</title>
        <authorList>
            <consortium name="Lawrence Berkeley National Laboratory"/>
            <person name="Harder C.B."/>
            <person name="Miyauchi S."/>
            <person name="Viragh M."/>
            <person name="Kuo A."/>
            <person name="Thoen E."/>
            <person name="Andreopoulos B."/>
            <person name="Lu D."/>
            <person name="Skrede I."/>
            <person name="Drula E."/>
            <person name="Henrissat B."/>
            <person name="Morin E."/>
            <person name="Kohler A."/>
            <person name="Barry K."/>
            <person name="LaButti K."/>
            <person name="Morin E."/>
            <person name="Salamov A."/>
            <person name="Lipzen A."/>
            <person name="Mereny Z."/>
            <person name="Hegedus B."/>
            <person name="Baldrian P."/>
            <person name="Stursova M."/>
            <person name="Weitz H."/>
            <person name="Taylor A."/>
            <person name="Grigoriev I.V."/>
            <person name="Nagy L.G."/>
            <person name="Martin F."/>
            <person name="Kauserud H."/>
        </authorList>
    </citation>
    <scope>NUCLEOTIDE SEQUENCE</scope>
    <source>
        <strain evidence="2">CBHHK200</strain>
    </source>
</reference>
<organism evidence="2 3">
    <name type="scientific">Mycena alexandri</name>
    <dbReference type="NCBI Taxonomy" id="1745969"/>
    <lineage>
        <taxon>Eukaryota</taxon>
        <taxon>Fungi</taxon>
        <taxon>Dikarya</taxon>
        <taxon>Basidiomycota</taxon>
        <taxon>Agaricomycotina</taxon>
        <taxon>Agaricomycetes</taxon>
        <taxon>Agaricomycetidae</taxon>
        <taxon>Agaricales</taxon>
        <taxon>Marasmiineae</taxon>
        <taxon>Mycenaceae</taxon>
        <taxon>Mycena</taxon>
    </lineage>
</organism>
<proteinExistence type="predicted"/>
<name>A0AAD6T125_9AGAR</name>
<protein>
    <submittedName>
        <fullName evidence="2">Uncharacterized protein</fullName>
    </submittedName>
</protein>
<accession>A0AAD6T125</accession>
<sequence length="251" mass="27680">MVAWVWPAETPVSGEKFRDCKHPRTIWQQYQLTGLSEPFKVYFHAANGLPSCLNFRFTNREPERFLHRLGRFDSAVAEVTPLGAALATTGTPERCTLGFIWVGLVGGPIWLLNGGLSTIPEKENSGRRVNVEVGHVQARGVVVGGKRGWHHAPDIASANIGGVSLLPPRNFEIRDHSQESSERHAKDSPEGHAVAKEPDRAAGDYAREIECGRHYYSLENKAIVSKSCGRSSTYLTQEAGHMLSPQTKNTL</sequence>
<dbReference type="Proteomes" id="UP001218188">
    <property type="component" value="Unassembled WGS sequence"/>
</dbReference>
<evidence type="ECO:0000256" key="1">
    <source>
        <dbReference type="SAM" id="MobiDB-lite"/>
    </source>
</evidence>
<comment type="caution">
    <text evidence="2">The sequence shown here is derived from an EMBL/GenBank/DDBJ whole genome shotgun (WGS) entry which is preliminary data.</text>
</comment>
<feature type="region of interest" description="Disordered" evidence="1">
    <location>
        <begin position="175"/>
        <end position="201"/>
    </location>
</feature>